<feature type="region of interest" description="Disordered" evidence="1">
    <location>
        <begin position="50"/>
        <end position="70"/>
    </location>
</feature>
<keyword evidence="3" id="KW-1185">Reference proteome</keyword>
<reference evidence="2 3" key="1">
    <citation type="submission" date="2021-06" db="EMBL/GenBank/DDBJ databases">
        <title>Caerostris extrusa draft genome.</title>
        <authorList>
            <person name="Kono N."/>
            <person name="Arakawa K."/>
        </authorList>
    </citation>
    <scope>NUCLEOTIDE SEQUENCE [LARGE SCALE GENOMIC DNA]</scope>
</reference>
<dbReference type="Proteomes" id="UP001054945">
    <property type="component" value="Unassembled WGS sequence"/>
</dbReference>
<proteinExistence type="predicted"/>
<dbReference type="EMBL" id="BPLR01010381">
    <property type="protein sequence ID" value="GIY38964.1"/>
    <property type="molecule type" value="Genomic_DNA"/>
</dbReference>
<organism evidence="2 3">
    <name type="scientific">Caerostris extrusa</name>
    <name type="common">Bark spider</name>
    <name type="synonym">Caerostris bankana</name>
    <dbReference type="NCBI Taxonomy" id="172846"/>
    <lineage>
        <taxon>Eukaryota</taxon>
        <taxon>Metazoa</taxon>
        <taxon>Ecdysozoa</taxon>
        <taxon>Arthropoda</taxon>
        <taxon>Chelicerata</taxon>
        <taxon>Arachnida</taxon>
        <taxon>Araneae</taxon>
        <taxon>Araneomorphae</taxon>
        <taxon>Entelegynae</taxon>
        <taxon>Araneoidea</taxon>
        <taxon>Araneidae</taxon>
        <taxon>Caerostris</taxon>
    </lineage>
</organism>
<accession>A0AAV4T111</accession>
<comment type="caution">
    <text evidence="2">The sequence shown here is derived from an EMBL/GenBank/DDBJ whole genome shotgun (WGS) entry which is preliminary data.</text>
</comment>
<evidence type="ECO:0000256" key="1">
    <source>
        <dbReference type="SAM" id="MobiDB-lite"/>
    </source>
</evidence>
<protein>
    <submittedName>
        <fullName evidence="2">Uncharacterized protein</fullName>
    </submittedName>
</protein>
<evidence type="ECO:0000313" key="2">
    <source>
        <dbReference type="EMBL" id="GIY38964.1"/>
    </source>
</evidence>
<dbReference type="AlphaFoldDB" id="A0AAV4T111"/>
<gene>
    <name evidence="2" type="ORF">CEXT_27551</name>
</gene>
<sequence>MPQDTIGIASHPLPCLVAICDVPPQMLEALEGAGPVRAAWGPVPFYRRDESTSLSKQIGSRKTPATKPTPLEDFRSICRLLSHVKSYISKR</sequence>
<evidence type="ECO:0000313" key="3">
    <source>
        <dbReference type="Proteomes" id="UP001054945"/>
    </source>
</evidence>
<name>A0AAV4T111_CAEEX</name>